<dbReference type="HAMAP" id="MF_00013">
    <property type="entry name" value="LipB"/>
    <property type="match status" value="1"/>
</dbReference>
<evidence type="ECO:0000256" key="5">
    <source>
        <dbReference type="HAMAP-Rule" id="MF_00013"/>
    </source>
</evidence>
<dbReference type="InterPro" id="IPR000544">
    <property type="entry name" value="Octanoyltransferase"/>
</dbReference>
<dbReference type="NCBIfam" id="TIGR00214">
    <property type="entry name" value="lipB"/>
    <property type="match status" value="1"/>
</dbReference>
<feature type="binding site" evidence="5">
    <location>
        <begin position="82"/>
        <end position="89"/>
    </location>
    <ligand>
        <name>substrate</name>
    </ligand>
</feature>
<dbReference type="PIRSF" id="PIRSF016262">
    <property type="entry name" value="LPLase"/>
    <property type="match status" value="1"/>
</dbReference>
<evidence type="ECO:0000256" key="6">
    <source>
        <dbReference type="PIRNR" id="PIRNR016262"/>
    </source>
</evidence>
<dbReference type="SUPFAM" id="SSF55681">
    <property type="entry name" value="Class II aaRS and biotin synthetases"/>
    <property type="match status" value="1"/>
</dbReference>
<keyword evidence="11" id="KW-1185">Reference proteome</keyword>
<reference evidence="10 11" key="1">
    <citation type="submission" date="2015-10" db="EMBL/GenBank/DDBJ databases">
        <authorList>
            <person name="Gilbert D.G."/>
        </authorList>
    </citation>
    <scope>NUCLEOTIDE SEQUENCE [LARGE SCALE GENOMIC DNA]</scope>
    <source>
        <strain evidence="10">COMA1</strain>
    </source>
</reference>
<dbReference type="STRING" id="1742972.COMA1_11459"/>
<name>A0A0S4L8H0_9BACT</name>
<keyword evidence="3 5" id="KW-0012">Acyltransferase</keyword>
<dbReference type="CDD" id="cd16444">
    <property type="entry name" value="LipB"/>
    <property type="match status" value="1"/>
</dbReference>
<dbReference type="NCBIfam" id="NF010925">
    <property type="entry name" value="PRK14345.1"/>
    <property type="match status" value="1"/>
</dbReference>
<gene>
    <name evidence="5 10" type="primary">lipB</name>
    <name evidence="10" type="ORF">COMA1_11459</name>
</gene>
<comment type="catalytic activity">
    <reaction evidence="5 6">
        <text>octanoyl-[ACP] + L-lysyl-[protein] = N(6)-octanoyl-L-lysyl-[protein] + holo-[ACP] + H(+)</text>
        <dbReference type="Rhea" id="RHEA:17665"/>
        <dbReference type="Rhea" id="RHEA-COMP:9636"/>
        <dbReference type="Rhea" id="RHEA-COMP:9685"/>
        <dbReference type="Rhea" id="RHEA-COMP:9752"/>
        <dbReference type="Rhea" id="RHEA-COMP:9928"/>
        <dbReference type="ChEBI" id="CHEBI:15378"/>
        <dbReference type="ChEBI" id="CHEBI:29969"/>
        <dbReference type="ChEBI" id="CHEBI:64479"/>
        <dbReference type="ChEBI" id="CHEBI:78463"/>
        <dbReference type="ChEBI" id="CHEBI:78809"/>
        <dbReference type="EC" id="2.3.1.181"/>
    </reaction>
</comment>
<evidence type="ECO:0000256" key="1">
    <source>
        <dbReference type="ARBA" id="ARBA00004821"/>
    </source>
</evidence>
<comment type="miscellaneous">
    <text evidence="5">In the reaction, the free carboxyl group of octanoic acid is attached via an amide linkage to the epsilon-amino group of a specific lysine residue of lipoyl domains of lipoate-dependent enzymes.</text>
</comment>
<evidence type="ECO:0000313" key="11">
    <source>
        <dbReference type="Proteomes" id="UP000199032"/>
    </source>
</evidence>
<dbReference type="AlphaFoldDB" id="A0A0S4L8H0"/>
<keyword evidence="2 5" id="KW-0808">Transferase</keyword>
<evidence type="ECO:0000256" key="8">
    <source>
        <dbReference type="PIRSR" id="PIRSR016262-3"/>
    </source>
</evidence>
<feature type="site" description="Lowers pKa of active site Cys" evidence="5 8">
    <location>
        <position position="149"/>
    </location>
</feature>
<dbReference type="RefSeq" id="WP_176697901.1">
    <property type="nucleotide sequence ID" value="NZ_CZQA01000001.1"/>
</dbReference>
<accession>A0A0S4L8H0</accession>
<keyword evidence="5" id="KW-0963">Cytoplasm</keyword>
<evidence type="ECO:0000256" key="7">
    <source>
        <dbReference type="PIRSR" id="PIRSR016262-1"/>
    </source>
</evidence>
<evidence type="ECO:0000256" key="4">
    <source>
        <dbReference type="ARBA" id="ARBA00024732"/>
    </source>
</evidence>
<dbReference type="PANTHER" id="PTHR10993:SF7">
    <property type="entry name" value="LIPOYLTRANSFERASE 2, MITOCHONDRIAL-RELATED"/>
    <property type="match status" value="1"/>
</dbReference>
<dbReference type="EMBL" id="CZQA01000001">
    <property type="protein sequence ID" value="CUS33991.1"/>
    <property type="molecule type" value="Genomic_DNA"/>
</dbReference>
<dbReference type="GO" id="GO:0005737">
    <property type="term" value="C:cytoplasm"/>
    <property type="evidence" value="ECO:0007669"/>
    <property type="project" value="UniProtKB-SubCell"/>
</dbReference>
<evidence type="ECO:0000313" key="10">
    <source>
        <dbReference type="EMBL" id="CUS33991.1"/>
    </source>
</evidence>
<organism evidence="10 11">
    <name type="scientific">Candidatus Nitrospira nitrosa</name>
    <dbReference type="NCBI Taxonomy" id="1742972"/>
    <lineage>
        <taxon>Bacteria</taxon>
        <taxon>Pseudomonadati</taxon>
        <taxon>Nitrospirota</taxon>
        <taxon>Nitrospiria</taxon>
        <taxon>Nitrospirales</taxon>
        <taxon>Nitrospiraceae</taxon>
        <taxon>Nitrospira</taxon>
    </lineage>
</organism>
<feature type="domain" description="BPL/LPL catalytic" evidence="9">
    <location>
        <begin position="37"/>
        <end position="222"/>
    </location>
</feature>
<dbReference type="PANTHER" id="PTHR10993">
    <property type="entry name" value="OCTANOYLTRANSFERASE"/>
    <property type="match status" value="1"/>
</dbReference>
<dbReference type="PROSITE" id="PS01313">
    <property type="entry name" value="LIPB"/>
    <property type="match status" value="1"/>
</dbReference>
<feature type="binding site" evidence="5">
    <location>
        <begin position="165"/>
        <end position="167"/>
    </location>
    <ligand>
        <name>substrate</name>
    </ligand>
</feature>
<proteinExistence type="inferred from homology"/>
<comment type="caution">
    <text evidence="5">Lacks conserved residue(s) required for the propagation of feature annotation.</text>
</comment>
<dbReference type="PROSITE" id="PS51733">
    <property type="entry name" value="BPL_LPL_CATALYTIC"/>
    <property type="match status" value="1"/>
</dbReference>
<comment type="pathway">
    <text evidence="1 5 6">Protein modification; protein lipoylation via endogenous pathway; protein N(6)-(lipoyl)lysine from octanoyl-[acyl-carrier-protein]: step 1/2.</text>
</comment>
<evidence type="ECO:0000256" key="2">
    <source>
        <dbReference type="ARBA" id="ARBA00022679"/>
    </source>
</evidence>
<dbReference type="InterPro" id="IPR004143">
    <property type="entry name" value="BPL_LPL_catalytic"/>
</dbReference>
<dbReference type="GO" id="GO:0033819">
    <property type="term" value="F:lipoyl(octanoyl) transferase activity"/>
    <property type="evidence" value="ECO:0007669"/>
    <property type="project" value="UniProtKB-EC"/>
</dbReference>
<dbReference type="UniPathway" id="UPA00538">
    <property type="reaction ID" value="UER00592"/>
</dbReference>
<dbReference type="InterPro" id="IPR020605">
    <property type="entry name" value="Octanoyltransferase_CS"/>
</dbReference>
<dbReference type="Proteomes" id="UP000199032">
    <property type="component" value="Unassembled WGS sequence"/>
</dbReference>
<comment type="function">
    <text evidence="4 5 6">Catalyzes the transfer of endogenously produced octanoic acid from octanoyl-acyl-carrier-protein onto the lipoyl domains of lipoate-dependent enzymes. Lipoyl-ACP can also act as a substrate although octanoyl-ACP is likely to be the physiological substrate.</text>
</comment>
<evidence type="ECO:0000256" key="3">
    <source>
        <dbReference type="ARBA" id="ARBA00023315"/>
    </source>
</evidence>
<feature type="active site" description="Acyl-thioester intermediate" evidence="5 7">
    <location>
        <position position="183"/>
    </location>
</feature>
<dbReference type="InterPro" id="IPR045864">
    <property type="entry name" value="aa-tRNA-synth_II/BPL/LPL"/>
</dbReference>
<dbReference type="Gene3D" id="3.30.930.10">
    <property type="entry name" value="Bira Bifunctional Protein, Domain 2"/>
    <property type="match status" value="1"/>
</dbReference>
<comment type="subcellular location">
    <subcellularLocation>
        <location evidence="5">Cytoplasm</location>
    </subcellularLocation>
</comment>
<dbReference type="GO" id="GO:0009249">
    <property type="term" value="P:protein lipoylation"/>
    <property type="evidence" value="ECO:0007669"/>
    <property type="project" value="InterPro"/>
</dbReference>
<dbReference type="EC" id="2.3.1.181" evidence="5 6"/>
<sequence length="226" mass="25167">MNNHLMQGGMVRLFSAPVPYLTGWDLQCRLHEERLLGLQPDTVLILEHQPVYTLGRRTRQSDWGGNELALCQSGTELHRVNRGGSVTYHGPGQVVAYPILKVDRHAAGPKQLVRLFEDVVIRLLHSWDITGCRLEGKPGVWVMTPEPRKIAFIGIRIERGVTLHGLAINADLDLRPFHRIHPCGLTDCLVTSMAALRHTSISVDAVKQVLAQAFTEVFSLSETSAE</sequence>
<comment type="similarity">
    <text evidence="5 6">Belongs to the LipB family.</text>
</comment>
<evidence type="ECO:0000259" key="9">
    <source>
        <dbReference type="PROSITE" id="PS51733"/>
    </source>
</evidence>
<dbReference type="Pfam" id="PF21948">
    <property type="entry name" value="LplA-B_cat"/>
    <property type="match status" value="1"/>
</dbReference>
<protein>
    <recommendedName>
        <fullName evidence="5 6">Octanoyltransferase</fullName>
        <ecNumber evidence="5 6">2.3.1.181</ecNumber>
    </recommendedName>
    <alternativeName>
        <fullName evidence="5">Lipoate-protein ligase B</fullName>
    </alternativeName>
    <alternativeName>
        <fullName evidence="5">Lipoyl/octanoyl transferase</fullName>
    </alternativeName>
    <alternativeName>
        <fullName evidence="5">Octanoyl-[acyl-carrier-protein]-protein N-octanoyltransferase</fullName>
    </alternativeName>
</protein>